<dbReference type="PROSITE" id="PS50111">
    <property type="entry name" value="CHEMOTAXIS_TRANSDUC_2"/>
    <property type="match status" value="1"/>
</dbReference>
<dbReference type="GO" id="GO:0006935">
    <property type="term" value="P:chemotaxis"/>
    <property type="evidence" value="ECO:0007669"/>
    <property type="project" value="InterPro"/>
</dbReference>
<dbReference type="InterPro" id="IPR004090">
    <property type="entry name" value="Chemotax_Me-accpt_rcpt"/>
</dbReference>
<organism evidence="7 8">
    <name type="scientific">Duganella vulcania</name>
    <dbReference type="NCBI Taxonomy" id="2692166"/>
    <lineage>
        <taxon>Bacteria</taxon>
        <taxon>Pseudomonadati</taxon>
        <taxon>Pseudomonadota</taxon>
        <taxon>Betaproteobacteria</taxon>
        <taxon>Burkholderiales</taxon>
        <taxon>Oxalobacteraceae</taxon>
        <taxon>Telluria group</taxon>
        <taxon>Duganella</taxon>
    </lineage>
</organism>
<dbReference type="Pfam" id="PF00015">
    <property type="entry name" value="MCPsignal"/>
    <property type="match status" value="1"/>
</dbReference>
<proteinExistence type="inferred from homology"/>
<evidence type="ECO:0000259" key="6">
    <source>
        <dbReference type="PROSITE" id="PS50885"/>
    </source>
</evidence>
<name>A0A845HCC5_9BURK</name>
<dbReference type="PANTHER" id="PTHR43531:SF14">
    <property type="entry name" value="METHYL-ACCEPTING CHEMOTAXIS PROTEIN I-RELATED"/>
    <property type="match status" value="1"/>
</dbReference>
<dbReference type="Gene3D" id="1.10.287.950">
    <property type="entry name" value="Methyl-accepting chemotaxis protein"/>
    <property type="match status" value="1"/>
</dbReference>
<dbReference type="GO" id="GO:0005886">
    <property type="term" value="C:plasma membrane"/>
    <property type="evidence" value="ECO:0007669"/>
    <property type="project" value="TreeGrafter"/>
</dbReference>
<dbReference type="CDD" id="cd19411">
    <property type="entry name" value="MCP2201-like_sensor"/>
    <property type="match status" value="1"/>
</dbReference>
<dbReference type="EMBL" id="WWCV01000008">
    <property type="protein sequence ID" value="MYN16401.1"/>
    <property type="molecule type" value="Genomic_DNA"/>
</dbReference>
<evidence type="ECO:0000259" key="5">
    <source>
        <dbReference type="PROSITE" id="PS50111"/>
    </source>
</evidence>
<evidence type="ECO:0000256" key="3">
    <source>
        <dbReference type="ARBA" id="ARBA00029447"/>
    </source>
</evidence>
<comment type="subcellular location">
    <subcellularLocation>
        <location evidence="1">Membrane</location>
    </subcellularLocation>
</comment>
<dbReference type="InterPro" id="IPR003660">
    <property type="entry name" value="HAMP_dom"/>
</dbReference>
<dbReference type="InterPro" id="IPR024478">
    <property type="entry name" value="HlyB_4HB_MCP"/>
</dbReference>
<dbReference type="Proteomes" id="UP000484875">
    <property type="component" value="Unassembled WGS sequence"/>
</dbReference>
<comment type="similarity">
    <text evidence="3">Belongs to the methyl-accepting chemotaxis (MCP) protein family.</text>
</comment>
<sequence length="546" mass="57146">MNMTNMKIGPRLSLGFALLVLLLIGVTILGVANMGGIQTRLNGIVEVNVVATRHAAAMRLSVADRMIALRNLALFTEAAQMQPEVERIQDDAKRYAKAEAEFEQTLAASTDATAERELLVQLRAVAAEIAPVMEKAQKAGLDNQTELAVRILVDQVRPLQFKWMKLLTALCAQEEKSSVLAAAAAQNEFESARAYMVGLSLVAVGLAVVISWLSAKSITVPLQRAVRIAETVASGDLTSDIQNTSTDETGQLLNALKAMNGSLKNIVGQVRDGTEMIATASAEIANGNLDLSARTEQQAAALEETASSMEELTSTVSQNAANAKQASMLAASASDIAIKGGAVVAQVVDTMKSIDASSKKIVDIIGVIDGIAFQTNILALNAAVEAARAGEQGRGFAVVATEVRNLAQRSASAAKEIKELIVDSVDKVAAGGKLVAEAGSTMDEVVTSVRSVTDIVAEISAANHEQQMGIGQINRAIVEMDSVTQQNAALVEEAAAASGSLREEASSLSTLVSSFRLQASAPQAAPVRSHAPARVQLRIANAALTA</sequence>
<dbReference type="FunFam" id="1.10.287.950:FF:000001">
    <property type="entry name" value="Methyl-accepting chemotaxis sensory transducer"/>
    <property type="match status" value="1"/>
</dbReference>
<dbReference type="InterPro" id="IPR051310">
    <property type="entry name" value="MCP_chemotaxis"/>
</dbReference>
<dbReference type="PRINTS" id="PR00260">
    <property type="entry name" value="CHEMTRNSDUCR"/>
</dbReference>
<evidence type="ECO:0000256" key="1">
    <source>
        <dbReference type="ARBA" id="ARBA00004370"/>
    </source>
</evidence>
<protein>
    <submittedName>
        <fullName evidence="7">HAMP domain-containing protein</fullName>
    </submittedName>
</protein>
<reference evidence="7 8" key="1">
    <citation type="submission" date="2019-12" db="EMBL/GenBank/DDBJ databases">
        <title>Novel species isolated from a subtropical stream in China.</title>
        <authorList>
            <person name="Lu H."/>
        </authorList>
    </citation>
    <scope>NUCLEOTIDE SEQUENCE [LARGE SCALE GENOMIC DNA]</scope>
    <source>
        <strain evidence="7 8">FT107W</strain>
    </source>
</reference>
<keyword evidence="2" id="KW-0488">Methylation</keyword>
<gene>
    <name evidence="7" type="ORF">GTP81_06510</name>
</gene>
<keyword evidence="4" id="KW-0807">Transducer</keyword>
<dbReference type="AlphaFoldDB" id="A0A845HCC5"/>
<dbReference type="SUPFAM" id="SSF58104">
    <property type="entry name" value="Methyl-accepting chemotaxis protein (MCP) signaling domain"/>
    <property type="match status" value="1"/>
</dbReference>
<dbReference type="Pfam" id="PF12729">
    <property type="entry name" value="4HB_MCP_1"/>
    <property type="match status" value="1"/>
</dbReference>
<dbReference type="PROSITE" id="PS50885">
    <property type="entry name" value="HAMP"/>
    <property type="match status" value="1"/>
</dbReference>
<dbReference type="InterPro" id="IPR047347">
    <property type="entry name" value="YvaQ-like_sensor"/>
</dbReference>
<evidence type="ECO:0000256" key="2">
    <source>
        <dbReference type="ARBA" id="ARBA00022481"/>
    </source>
</evidence>
<feature type="domain" description="HAMP" evidence="6">
    <location>
        <begin position="216"/>
        <end position="268"/>
    </location>
</feature>
<dbReference type="SMART" id="SM00283">
    <property type="entry name" value="MA"/>
    <property type="match status" value="1"/>
</dbReference>
<dbReference type="GO" id="GO:0007165">
    <property type="term" value="P:signal transduction"/>
    <property type="evidence" value="ECO:0007669"/>
    <property type="project" value="UniProtKB-KW"/>
</dbReference>
<dbReference type="GO" id="GO:0004888">
    <property type="term" value="F:transmembrane signaling receptor activity"/>
    <property type="evidence" value="ECO:0007669"/>
    <property type="project" value="InterPro"/>
</dbReference>
<feature type="domain" description="Methyl-accepting transducer" evidence="5">
    <location>
        <begin position="273"/>
        <end position="502"/>
    </location>
</feature>
<dbReference type="Pfam" id="PF00672">
    <property type="entry name" value="HAMP"/>
    <property type="match status" value="1"/>
</dbReference>
<evidence type="ECO:0000313" key="8">
    <source>
        <dbReference type="Proteomes" id="UP000484875"/>
    </source>
</evidence>
<dbReference type="InterPro" id="IPR004089">
    <property type="entry name" value="MCPsignal_dom"/>
</dbReference>
<comment type="caution">
    <text evidence="7">The sequence shown here is derived from an EMBL/GenBank/DDBJ whole genome shotgun (WGS) entry which is preliminary data.</text>
</comment>
<accession>A0A845HCC5</accession>
<evidence type="ECO:0000313" key="7">
    <source>
        <dbReference type="EMBL" id="MYN16401.1"/>
    </source>
</evidence>
<evidence type="ECO:0000256" key="4">
    <source>
        <dbReference type="PROSITE-ProRule" id="PRU00284"/>
    </source>
</evidence>
<dbReference type="PANTHER" id="PTHR43531">
    <property type="entry name" value="PROTEIN ICFG"/>
    <property type="match status" value="1"/>
</dbReference>
<keyword evidence="8" id="KW-1185">Reference proteome</keyword>
<dbReference type="CDD" id="cd06225">
    <property type="entry name" value="HAMP"/>
    <property type="match status" value="1"/>
</dbReference>
<dbReference type="SMART" id="SM00304">
    <property type="entry name" value="HAMP"/>
    <property type="match status" value="1"/>
</dbReference>
<dbReference type="CDD" id="cd11386">
    <property type="entry name" value="MCP_signal"/>
    <property type="match status" value="1"/>
</dbReference>